<accession>A0A7W7KM31</accession>
<name>A0A7W7KM31_PSENT</name>
<organism evidence="1 2">
    <name type="scientific">Pseudomonas nitroreducens</name>
    <dbReference type="NCBI Taxonomy" id="46680"/>
    <lineage>
        <taxon>Bacteria</taxon>
        <taxon>Pseudomonadati</taxon>
        <taxon>Pseudomonadota</taxon>
        <taxon>Gammaproteobacteria</taxon>
        <taxon>Pseudomonadales</taxon>
        <taxon>Pseudomonadaceae</taxon>
        <taxon>Pseudomonas</taxon>
    </lineage>
</organism>
<sequence length="146" mass="16015">MNRRITTSWNELRAAVEAMGARAPLALVERVEQFEQLLVEDGAMDGWPGYEPLTVDALTTYLKQIGFSVFAGLGVLVEELNAEGRSYATGIKGGCYVFTLNAGKLDVDVAIPPLPCTPSIMVSLKQKTLDQLDARYLRRPELTSSH</sequence>
<dbReference type="Proteomes" id="UP000566995">
    <property type="component" value="Unassembled WGS sequence"/>
</dbReference>
<evidence type="ECO:0000313" key="1">
    <source>
        <dbReference type="EMBL" id="MBB4865301.1"/>
    </source>
</evidence>
<comment type="caution">
    <text evidence="1">The sequence shown here is derived from an EMBL/GenBank/DDBJ whole genome shotgun (WGS) entry which is preliminary data.</text>
</comment>
<reference evidence="1 2" key="1">
    <citation type="submission" date="2020-08" db="EMBL/GenBank/DDBJ databases">
        <title>Functional genomics of gut bacteria from endangered species of beetles.</title>
        <authorList>
            <person name="Carlos-Shanley C."/>
        </authorList>
    </citation>
    <scope>NUCLEOTIDE SEQUENCE [LARGE SCALE GENOMIC DNA]</scope>
    <source>
        <strain evidence="1 2">S00179</strain>
    </source>
</reference>
<protein>
    <submittedName>
        <fullName evidence="1">Uncharacterized protein</fullName>
    </submittedName>
</protein>
<dbReference type="EMBL" id="JACHLI010000018">
    <property type="protein sequence ID" value="MBB4865301.1"/>
    <property type="molecule type" value="Genomic_DNA"/>
</dbReference>
<proteinExistence type="predicted"/>
<evidence type="ECO:0000313" key="2">
    <source>
        <dbReference type="Proteomes" id="UP000566995"/>
    </source>
</evidence>
<gene>
    <name evidence="1" type="ORF">HNP46_004182</name>
</gene>
<dbReference type="AlphaFoldDB" id="A0A7W7KM31"/>
<dbReference type="RefSeq" id="WP_184592632.1">
    <property type="nucleotide sequence ID" value="NZ_JACHLI010000018.1"/>
</dbReference>